<keyword evidence="9 17" id="KW-1133">Transmembrane helix</keyword>
<name>A0A345P4Y9_9GAMM</name>
<dbReference type="NCBIfam" id="TIGR02847">
    <property type="entry name" value="CyoD"/>
    <property type="match status" value="1"/>
</dbReference>
<dbReference type="InterPro" id="IPR050968">
    <property type="entry name" value="Cytochrome_c_oxidase_bac_sub4"/>
</dbReference>
<keyword evidence="10" id="KW-0560">Oxidoreductase</keyword>
<accession>A0A345P4Y9</accession>
<dbReference type="Proteomes" id="UP000253940">
    <property type="component" value="Chromosome"/>
</dbReference>
<evidence type="ECO:0000256" key="1">
    <source>
        <dbReference type="ARBA" id="ARBA00004651"/>
    </source>
</evidence>
<dbReference type="InterPro" id="IPR005171">
    <property type="entry name" value="Cyt_c_oxidase_su4_prok"/>
</dbReference>
<evidence type="ECO:0000313" key="19">
    <source>
        <dbReference type="Proteomes" id="UP000253940"/>
    </source>
</evidence>
<evidence type="ECO:0000313" key="18">
    <source>
        <dbReference type="EMBL" id="AXI02348.1"/>
    </source>
</evidence>
<dbReference type="GO" id="GO:0005886">
    <property type="term" value="C:plasma membrane"/>
    <property type="evidence" value="ECO:0007669"/>
    <property type="project" value="UniProtKB-SubCell"/>
</dbReference>
<dbReference type="EMBL" id="CP031222">
    <property type="protein sequence ID" value="AXI02348.1"/>
    <property type="molecule type" value="Genomic_DNA"/>
</dbReference>
<dbReference type="AlphaFoldDB" id="A0A345P4Y9"/>
<protein>
    <recommendedName>
        <fullName evidence="4">Cytochrome bo(3) ubiquinol oxidase subunit 4</fullName>
    </recommendedName>
    <alternativeName>
        <fullName evidence="16">Cytochrome o ubiquinol oxidase subunit 4</fullName>
    </alternativeName>
    <alternativeName>
        <fullName evidence="13">Oxidase bo(3) subunit 4</fullName>
    </alternativeName>
    <alternativeName>
        <fullName evidence="14">Ubiquinol oxidase polypeptide IV</fullName>
    </alternativeName>
    <alternativeName>
        <fullName evidence="15">Ubiquinol oxidase subunit 4</fullName>
    </alternativeName>
</protein>
<dbReference type="GO" id="GO:0015990">
    <property type="term" value="P:electron transport coupled proton transport"/>
    <property type="evidence" value="ECO:0007669"/>
    <property type="project" value="InterPro"/>
</dbReference>
<evidence type="ECO:0000256" key="5">
    <source>
        <dbReference type="ARBA" id="ARBA00022448"/>
    </source>
</evidence>
<comment type="similarity">
    <text evidence="2">Belongs to the cytochrome c oxidase bacterial subunit 4 family.</text>
</comment>
<evidence type="ECO:0000256" key="8">
    <source>
        <dbReference type="ARBA" id="ARBA00022982"/>
    </source>
</evidence>
<dbReference type="PANTHER" id="PTHR36835">
    <property type="entry name" value="CYTOCHROME BO(3) UBIQUINOL OXIDASE SUBUNIT 4"/>
    <property type="match status" value="1"/>
</dbReference>
<evidence type="ECO:0000256" key="10">
    <source>
        <dbReference type="ARBA" id="ARBA00023002"/>
    </source>
</evidence>
<evidence type="ECO:0000256" key="16">
    <source>
        <dbReference type="ARBA" id="ARBA00032185"/>
    </source>
</evidence>
<evidence type="ECO:0000256" key="17">
    <source>
        <dbReference type="SAM" id="Phobius"/>
    </source>
</evidence>
<keyword evidence="11 17" id="KW-0472">Membrane</keyword>
<dbReference type="GO" id="GO:0009319">
    <property type="term" value="C:cytochrome o ubiquinol oxidase complex"/>
    <property type="evidence" value="ECO:0007669"/>
    <property type="project" value="TreeGrafter"/>
</dbReference>
<dbReference type="OrthoDB" id="2375888at2"/>
<gene>
    <name evidence="18" type="primary">cyoD</name>
    <name evidence="18" type="ORF">HYN46_05560</name>
</gene>
<evidence type="ECO:0000256" key="11">
    <source>
        <dbReference type="ARBA" id="ARBA00023136"/>
    </source>
</evidence>
<feature type="transmembrane region" description="Helical" evidence="17">
    <location>
        <begin position="78"/>
        <end position="99"/>
    </location>
</feature>
<feature type="transmembrane region" description="Helical" evidence="17">
    <location>
        <begin position="15"/>
        <end position="35"/>
    </location>
</feature>
<comment type="subcellular location">
    <subcellularLocation>
        <location evidence="1">Cell membrane</location>
        <topology evidence="1">Multi-pass membrane protein</topology>
    </subcellularLocation>
</comment>
<keyword evidence="5" id="KW-0813">Transport</keyword>
<proteinExistence type="inferred from homology"/>
<feature type="transmembrane region" description="Helical" evidence="17">
    <location>
        <begin position="47"/>
        <end position="66"/>
    </location>
</feature>
<dbReference type="InterPro" id="IPR014210">
    <property type="entry name" value="Cyt_o_ubiqinol_oxidase_su4"/>
</dbReference>
<keyword evidence="19" id="KW-1185">Reference proteome</keyword>
<comment type="subunit">
    <text evidence="3">Heterooctamer of two A chains, two B chains, two C chains and two D chains.</text>
</comment>
<evidence type="ECO:0000256" key="14">
    <source>
        <dbReference type="ARBA" id="ARBA00030211"/>
    </source>
</evidence>
<dbReference type="GO" id="GO:0019646">
    <property type="term" value="P:aerobic electron transport chain"/>
    <property type="evidence" value="ECO:0007669"/>
    <property type="project" value="TreeGrafter"/>
</dbReference>
<evidence type="ECO:0000256" key="13">
    <source>
        <dbReference type="ARBA" id="ARBA00030071"/>
    </source>
</evidence>
<dbReference type="RefSeq" id="WP_114898458.1">
    <property type="nucleotide sequence ID" value="NZ_CP031222.1"/>
</dbReference>
<keyword evidence="8" id="KW-0249">Electron transport</keyword>
<evidence type="ECO:0000256" key="9">
    <source>
        <dbReference type="ARBA" id="ARBA00022989"/>
    </source>
</evidence>
<dbReference type="GO" id="GO:0009486">
    <property type="term" value="F:cytochrome bo3 ubiquinol oxidase activity"/>
    <property type="evidence" value="ECO:0007669"/>
    <property type="project" value="InterPro"/>
</dbReference>
<organism evidence="18 19">
    <name type="scientific">Aquirhabdus parva</name>
    <dbReference type="NCBI Taxonomy" id="2283318"/>
    <lineage>
        <taxon>Bacteria</taxon>
        <taxon>Pseudomonadati</taxon>
        <taxon>Pseudomonadota</taxon>
        <taxon>Gammaproteobacteria</taxon>
        <taxon>Moraxellales</taxon>
        <taxon>Moraxellaceae</taxon>
        <taxon>Aquirhabdus</taxon>
    </lineage>
</organism>
<keyword evidence="7 17" id="KW-0812">Transmembrane</keyword>
<comment type="function">
    <text evidence="12">Cytochrome bo(3) ubiquinol terminal oxidase is the component of the aerobic respiratory chain of E.coli that predominates when cells are grown at high aeration. Has proton pump activity across the membrane in addition to electron transfer, pumping 2 protons/electron.</text>
</comment>
<reference evidence="18 19" key="1">
    <citation type="submission" date="2018-07" db="EMBL/GenBank/DDBJ databases">
        <title>Genome sequencing of Moraxellaceae gen. HYN0046.</title>
        <authorList>
            <person name="Kim M."/>
            <person name="Yi H."/>
        </authorList>
    </citation>
    <scope>NUCLEOTIDE SEQUENCE [LARGE SCALE GENOMIC DNA]</scope>
    <source>
        <strain evidence="18 19">HYN0046</strain>
    </source>
</reference>
<dbReference type="GO" id="GO:0015078">
    <property type="term" value="F:proton transmembrane transporter activity"/>
    <property type="evidence" value="ECO:0007669"/>
    <property type="project" value="TreeGrafter"/>
</dbReference>
<evidence type="ECO:0000256" key="12">
    <source>
        <dbReference type="ARBA" id="ARBA00025694"/>
    </source>
</evidence>
<evidence type="ECO:0000256" key="2">
    <source>
        <dbReference type="ARBA" id="ARBA00008079"/>
    </source>
</evidence>
<dbReference type="PANTHER" id="PTHR36835:SF1">
    <property type="entry name" value="CYTOCHROME BO(3) UBIQUINOL OXIDASE SUBUNIT 4"/>
    <property type="match status" value="1"/>
</dbReference>
<evidence type="ECO:0000256" key="4">
    <source>
        <dbReference type="ARBA" id="ARBA00014689"/>
    </source>
</evidence>
<dbReference type="Pfam" id="PF03626">
    <property type="entry name" value="COX4_pro"/>
    <property type="match status" value="1"/>
</dbReference>
<keyword evidence="6" id="KW-1003">Cell membrane</keyword>
<evidence type="ECO:0000256" key="7">
    <source>
        <dbReference type="ARBA" id="ARBA00022692"/>
    </source>
</evidence>
<evidence type="ECO:0000256" key="6">
    <source>
        <dbReference type="ARBA" id="ARBA00022475"/>
    </source>
</evidence>
<dbReference type="KEGG" id="mbah:HYN46_05560"/>
<evidence type="ECO:0000256" key="3">
    <source>
        <dbReference type="ARBA" id="ARBA00011700"/>
    </source>
</evidence>
<sequence length="111" mass="12071">MGHGHNDHSGSHGSFKSYAIGFILSVILTAIPFALVMHPVTSTSATIAWIFILAAVQVVVHLHYFLHMDLSPASRDTVVSFVFTAIIIVLVIGGSIWIMQNLNHNTMIMGD</sequence>
<evidence type="ECO:0000256" key="15">
    <source>
        <dbReference type="ARBA" id="ARBA00031887"/>
    </source>
</evidence>